<dbReference type="SUPFAM" id="SSF48452">
    <property type="entry name" value="TPR-like"/>
    <property type="match status" value="1"/>
</dbReference>
<accession>A0A0F9QFA1</accession>
<evidence type="ECO:0000313" key="3">
    <source>
        <dbReference type="EMBL" id="KKN35677.1"/>
    </source>
</evidence>
<proteinExistence type="predicted"/>
<dbReference type="Gene3D" id="1.25.40.10">
    <property type="entry name" value="Tetratricopeptide repeat domain"/>
    <property type="match status" value="1"/>
</dbReference>
<evidence type="ECO:0000256" key="2">
    <source>
        <dbReference type="SAM" id="Phobius"/>
    </source>
</evidence>
<dbReference type="AlphaFoldDB" id="A0A0F9QFA1"/>
<keyword evidence="2" id="KW-1133">Transmembrane helix</keyword>
<name>A0A0F9QFA1_9ZZZZ</name>
<dbReference type="SUPFAM" id="SSF52266">
    <property type="entry name" value="SGNH hydrolase"/>
    <property type="match status" value="1"/>
</dbReference>
<dbReference type="InterPro" id="IPR036514">
    <property type="entry name" value="SGNH_hydro_sf"/>
</dbReference>
<dbReference type="EMBL" id="LAZR01002021">
    <property type="protein sequence ID" value="KKN35677.1"/>
    <property type="molecule type" value="Genomic_DNA"/>
</dbReference>
<protein>
    <recommendedName>
        <fullName evidence="4">SGNH hydrolase-type esterase domain-containing protein</fullName>
    </recommendedName>
</protein>
<dbReference type="Gene3D" id="3.40.50.1110">
    <property type="entry name" value="SGNH hydrolase"/>
    <property type="match status" value="1"/>
</dbReference>
<gene>
    <name evidence="3" type="ORF">LCGC14_0781210</name>
</gene>
<comment type="caution">
    <text evidence="3">The sequence shown here is derived from an EMBL/GenBank/DDBJ whole genome shotgun (WGS) entry which is preliminary data.</text>
</comment>
<reference evidence="3" key="1">
    <citation type="journal article" date="2015" name="Nature">
        <title>Complex archaea that bridge the gap between prokaryotes and eukaryotes.</title>
        <authorList>
            <person name="Spang A."/>
            <person name="Saw J.H."/>
            <person name="Jorgensen S.L."/>
            <person name="Zaremba-Niedzwiedzka K."/>
            <person name="Martijn J."/>
            <person name="Lind A.E."/>
            <person name="van Eijk R."/>
            <person name="Schleper C."/>
            <person name="Guy L."/>
            <person name="Ettema T.J."/>
        </authorList>
    </citation>
    <scope>NUCLEOTIDE SEQUENCE</scope>
</reference>
<feature type="transmembrane region" description="Helical" evidence="2">
    <location>
        <begin position="33"/>
        <end position="51"/>
    </location>
</feature>
<evidence type="ECO:0000256" key="1">
    <source>
        <dbReference type="SAM" id="MobiDB-lite"/>
    </source>
</evidence>
<feature type="region of interest" description="Disordered" evidence="1">
    <location>
        <begin position="1"/>
        <end position="26"/>
    </location>
</feature>
<sequence>MNSDSDSPNACNPAAGPAHEGTRRPKPRRRRRWRFYLMTVVVVPALLLGLAEAGLRIAGYGYDVRFWVKDEAAGRHVVNEDFGLRFFPPSLVRVPFPVSVASEKPDGAYRIFVMGGSAAQGIPDPSFSVGSILETMLAETYPDASFEVVTAAMTGINSHVVLPIARDCARREPDLFIIYLGNNEVVGPFGAGTVFAGYSPSLSMIRASLAARTIKLGQLVEDLARKAPGKESPKEWAGMEMFMSNVVSADDPRLDGVYSHFRQNLRDICRAGRQAGADTILCTVAVNLRDCSPFASTHKAGLSEAELAQWEQGFEAGIERADAGDCEQAIGHFLTAAAIDDRYAELQFRLGQCYLAEGQEQPARHAFFAARELDALRFRADSRINRIIREVADEEGAGVHLVDAERAMSKSDKSVAGLAGEEFFFEHVHMTFDGNYEVARAMFPVVVGLLPDAIRAKGPESPTPPTRAQAAKVMGLTAWLQAQMFSYMLQMTEHPPFTGQFDHAQRRGALKEMVRRFESQDDARGEVR</sequence>
<dbReference type="InterPro" id="IPR011990">
    <property type="entry name" value="TPR-like_helical_dom_sf"/>
</dbReference>
<keyword evidence="2" id="KW-0472">Membrane</keyword>
<keyword evidence="2" id="KW-0812">Transmembrane</keyword>
<organism evidence="3">
    <name type="scientific">marine sediment metagenome</name>
    <dbReference type="NCBI Taxonomy" id="412755"/>
    <lineage>
        <taxon>unclassified sequences</taxon>
        <taxon>metagenomes</taxon>
        <taxon>ecological metagenomes</taxon>
    </lineage>
</organism>
<evidence type="ECO:0008006" key="4">
    <source>
        <dbReference type="Google" id="ProtNLM"/>
    </source>
</evidence>
<feature type="compositionally biased region" description="Polar residues" evidence="1">
    <location>
        <begin position="1"/>
        <end position="10"/>
    </location>
</feature>